<keyword evidence="3" id="KW-1185">Reference proteome</keyword>
<proteinExistence type="predicted"/>
<feature type="region of interest" description="Disordered" evidence="1">
    <location>
        <begin position="98"/>
        <end position="152"/>
    </location>
</feature>
<dbReference type="AlphaFoldDB" id="A0AAV6QSW0"/>
<evidence type="ECO:0000256" key="1">
    <source>
        <dbReference type="SAM" id="MobiDB-lite"/>
    </source>
</evidence>
<evidence type="ECO:0000313" key="3">
    <source>
        <dbReference type="Proteomes" id="UP000693946"/>
    </source>
</evidence>
<comment type="caution">
    <text evidence="2">The sequence shown here is derived from an EMBL/GenBank/DDBJ whole genome shotgun (WGS) entry which is preliminary data.</text>
</comment>
<dbReference type="Proteomes" id="UP000693946">
    <property type="component" value="Linkage Group LG3"/>
</dbReference>
<feature type="compositionally biased region" description="Basic and acidic residues" evidence="1">
    <location>
        <begin position="115"/>
        <end position="135"/>
    </location>
</feature>
<protein>
    <submittedName>
        <fullName evidence="2">Uncharacterized protein</fullName>
    </submittedName>
</protein>
<name>A0AAV6QSW0_SOLSE</name>
<sequence>MTILLASLSKCFDDAEQIVQVTPRRPTAHSNTEIRTNECFLKKRAQQSAEYNYDFKTAPYLLLEDGLHSGAVGGLIRFLEARKQRTILRGRIKKKNPTYFLTSHDTMTRAPQTHKRNDTHGSAEAEKRSERDSARAHRRCCLVAKRKRERKR</sequence>
<organism evidence="2 3">
    <name type="scientific">Solea senegalensis</name>
    <name type="common">Senegalese sole</name>
    <dbReference type="NCBI Taxonomy" id="28829"/>
    <lineage>
        <taxon>Eukaryota</taxon>
        <taxon>Metazoa</taxon>
        <taxon>Chordata</taxon>
        <taxon>Craniata</taxon>
        <taxon>Vertebrata</taxon>
        <taxon>Euteleostomi</taxon>
        <taxon>Actinopterygii</taxon>
        <taxon>Neopterygii</taxon>
        <taxon>Teleostei</taxon>
        <taxon>Neoteleostei</taxon>
        <taxon>Acanthomorphata</taxon>
        <taxon>Carangaria</taxon>
        <taxon>Pleuronectiformes</taxon>
        <taxon>Pleuronectoidei</taxon>
        <taxon>Soleidae</taxon>
        <taxon>Solea</taxon>
    </lineage>
</organism>
<evidence type="ECO:0000313" key="2">
    <source>
        <dbReference type="EMBL" id="KAG7496176.1"/>
    </source>
</evidence>
<dbReference type="EMBL" id="JAGKHQ010000015">
    <property type="protein sequence ID" value="KAG7496176.1"/>
    <property type="molecule type" value="Genomic_DNA"/>
</dbReference>
<feature type="compositionally biased region" description="Basic residues" evidence="1">
    <location>
        <begin position="136"/>
        <end position="152"/>
    </location>
</feature>
<reference evidence="2 3" key="1">
    <citation type="journal article" date="2021" name="Sci. Rep.">
        <title>Chromosome anchoring in Senegalese sole (Solea senegalensis) reveals sex-associated markers and genome rearrangements in flatfish.</title>
        <authorList>
            <person name="Guerrero-Cozar I."/>
            <person name="Gomez-Garrido J."/>
            <person name="Berbel C."/>
            <person name="Martinez-Blanch J.F."/>
            <person name="Alioto T."/>
            <person name="Claros M.G."/>
            <person name="Gagnaire P.A."/>
            <person name="Manchado M."/>
        </authorList>
    </citation>
    <scope>NUCLEOTIDE SEQUENCE [LARGE SCALE GENOMIC DNA]</scope>
    <source>
        <strain evidence="2">Sse05_10M</strain>
    </source>
</reference>
<feature type="compositionally biased region" description="Polar residues" evidence="1">
    <location>
        <begin position="99"/>
        <end position="111"/>
    </location>
</feature>
<gene>
    <name evidence="2" type="ORF">JOB18_013508</name>
</gene>
<accession>A0AAV6QSW0</accession>